<evidence type="ECO:0000313" key="1">
    <source>
        <dbReference type="EMBL" id="EGO18491.1"/>
    </source>
</evidence>
<dbReference type="KEGG" id="sla:SERLADRAFT_412206"/>
<dbReference type="Proteomes" id="UP000008064">
    <property type="component" value="Unassembled WGS sequence"/>
</dbReference>
<proteinExistence type="predicted"/>
<organism>
    <name type="scientific">Serpula lacrymans var. lacrymans (strain S7.9)</name>
    <name type="common">Dry rot fungus</name>
    <dbReference type="NCBI Taxonomy" id="578457"/>
    <lineage>
        <taxon>Eukaryota</taxon>
        <taxon>Fungi</taxon>
        <taxon>Dikarya</taxon>
        <taxon>Basidiomycota</taxon>
        <taxon>Agaricomycotina</taxon>
        <taxon>Agaricomycetes</taxon>
        <taxon>Agaricomycetidae</taxon>
        <taxon>Boletales</taxon>
        <taxon>Coniophorineae</taxon>
        <taxon>Serpulaceae</taxon>
        <taxon>Serpula</taxon>
    </lineage>
</organism>
<dbReference type="EMBL" id="GL945448">
    <property type="protein sequence ID" value="EGO18491.1"/>
    <property type="molecule type" value="Genomic_DNA"/>
</dbReference>
<name>F8PEF9_SERL9</name>
<reference evidence="1" key="1">
    <citation type="submission" date="2011-04" db="EMBL/GenBank/DDBJ databases">
        <title>Evolution of plant cell wall degrading machinery underlies the functional diversity of forest fungi.</title>
        <authorList>
            <consortium name="US DOE Joint Genome Institute (JGI-PGF)"/>
            <person name="Eastwood D.C."/>
            <person name="Floudas D."/>
            <person name="Binder M."/>
            <person name="Majcherczyk A."/>
            <person name="Schneider P."/>
            <person name="Aerts A."/>
            <person name="Asiegbu F.O."/>
            <person name="Baker S.E."/>
            <person name="Barry K."/>
            <person name="Bendiksby M."/>
            <person name="Blumentritt M."/>
            <person name="Coutinho P.M."/>
            <person name="Cullen D."/>
            <person name="Cullen D."/>
            <person name="Gathman A."/>
            <person name="Goodell B."/>
            <person name="Henrissat B."/>
            <person name="Ihrmark K."/>
            <person name="Kauserud H."/>
            <person name="Kohler A."/>
            <person name="LaButti K."/>
            <person name="Lapidus A."/>
            <person name="Lavin J.L."/>
            <person name="Lee Y.-H."/>
            <person name="Lindquist E."/>
            <person name="Lilly W."/>
            <person name="Lucas S."/>
            <person name="Morin E."/>
            <person name="Murat C."/>
            <person name="Oguiza J.A."/>
            <person name="Park J."/>
            <person name="Pisabarro A.G."/>
            <person name="Riley R."/>
            <person name="Rosling A."/>
            <person name="Salamov A."/>
            <person name="Schmidt O."/>
            <person name="Schmutz J."/>
            <person name="Skrede I."/>
            <person name="Stenlid J."/>
            <person name="Wiebenga A."/>
            <person name="Xie X."/>
            <person name="Kues U."/>
            <person name="Hibbett D.S."/>
            <person name="Hoffmeister D."/>
            <person name="Hogberg N."/>
            <person name="Martin F."/>
            <person name="Grigoriev I.V."/>
            <person name="Watkinson S.C."/>
        </authorList>
    </citation>
    <scope>NUCLEOTIDE SEQUENCE</scope>
    <source>
        <strain evidence="1">S7.9</strain>
    </source>
</reference>
<gene>
    <name evidence="1" type="ORF">SERLADRAFT_412206</name>
</gene>
<dbReference type="AlphaFoldDB" id="F8PEF9"/>
<dbReference type="OrthoDB" id="3270804at2759"/>
<dbReference type="HOGENOM" id="CLU_1750791_0_0_1"/>
<protein>
    <submittedName>
        <fullName evidence="1">Uncharacterized protein</fullName>
    </submittedName>
</protein>
<dbReference type="RefSeq" id="XP_007324771.1">
    <property type="nucleotide sequence ID" value="XM_007324709.1"/>
</dbReference>
<sequence>MVHTSFSQETSATPEHNVDDIVEPLVAAILREATENKENTYKWETLLRVQMAPPALIVDDMLAPFSLPVVSTGHYIVTYFGMLFMLPDKTQDDPYYLITRGSQIGVVAKQKGSLFVIGDSGASFSRIKSILQGWRLVKEAINNGVAAQI</sequence>
<dbReference type="GeneID" id="18813018"/>
<accession>F8PEF9</accession>